<dbReference type="EMBL" id="JAGGKC010000002">
    <property type="protein sequence ID" value="MBP1917954.1"/>
    <property type="molecule type" value="Genomic_DNA"/>
</dbReference>
<reference evidence="2 3" key="1">
    <citation type="submission" date="2021-03" db="EMBL/GenBank/DDBJ databases">
        <title>Genomic Encyclopedia of Type Strains, Phase IV (KMG-IV): sequencing the most valuable type-strain genomes for metagenomic binning, comparative biology and taxonomic classification.</title>
        <authorList>
            <person name="Goeker M."/>
        </authorList>
    </citation>
    <scope>NUCLEOTIDE SEQUENCE [LARGE SCALE GENOMIC DNA]</scope>
    <source>
        <strain evidence="2 3">DSM 6139</strain>
    </source>
</reference>
<name>A0ABS4G075_9CLOT</name>
<dbReference type="Proteomes" id="UP001519271">
    <property type="component" value="Unassembled WGS sequence"/>
</dbReference>
<protein>
    <submittedName>
        <fullName evidence="2">MoxR-like ATPase</fullName>
    </submittedName>
</protein>
<dbReference type="PANTHER" id="PTHR42759">
    <property type="entry name" value="MOXR FAMILY PROTEIN"/>
    <property type="match status" value="1"/>
</dbReference>
<dbReference type="InterPro" id="IPR027417">
    <property type="entry name" value="P-loop_NTPase"/>
</dbReference>
<dbReference type="RefSeq" id="WP_209458201.1">
    <property type="nucleotide sequence ID" value="NZ_JAGGKC010000002.1"/>
</dbReference>
<dbReference type="PANTHER" id="PTHR42759:SF1">
    <property type="entry name" value="MAGNESIUM-CHELATASE SUBUNIT CHLD"/>
    <property type="match status" value="1"/>
</dbReference>
<sequence length="304" mass="34617">MLDFLREEGIRESLVEELVRFREFYRVDKEVIYRIPRPKFHYYGTSVWEEAIVALLCGENLLLTGPKATGKNVLAENLAAAFGRPSWDISFHVNTDSSSLIGTDTFRNGEVVMRHGPILNCACYGGFGILDEINMAKNDSVAVLHATLDFRRIIDVPGYDKNHLDGSTRFIATMNYGYAGTRELNEALASRFMVIDMPGISDENLRKLLKREFPGIRDRYLEQFTGLFNDLQKKSGNSEISTKSVDLRGLLSSIHLMEKGLEANRALRMGIVNKSFDDFERTLVEDVIRLRIPGKLERHDIFKE</sequence>
<dbReference type="Gene3D" id="3.40.50.300">
    <property type="entry name" value="P-loop containing nucleotide triphosphate hydrolases"/>
    <property type="match status" value="1"/>
</dbReference>
<proteinExistence type="predicted"/>
<dbReference type="InterPro" id="IPR011704">
    <property type="entry name" value="ATPase_dyneun-rel_AAA"/>
</dbReference>
<accession>A0ABS4G075</accession>
<comment type="caution">
    <text evidence="2">The sequence shown here is derived from an EMBL/GenBank/DDBJ whole genome shotgun (WGS) entry which is preliminary data.</text>
</comment>
<evidence type="ECO:0000313" key="2">
    <source>
        <dbReference type="EMBL" id="MBP1917954.1"/>
    </source>
</evidence>
<feature type="domain" description="ATPase dynein-related AAA" evidence="1">
    <location>
        <begin position="60"/>
        <end position="192"/>
    </location>
</feature>
<dbReference type="SUPFAM" id="SSF52540">
    <property type="entry name" value="P-loop containing nucleoside triphosphate hydrolases"/>
    <property type="match status" value="1"/>
</dbReference>
<keyword evidence="3" id="KW-1185">Reference proteome</keyword>
<gene>
    <name evidence="2" type="ORF">J2Z34_000425</name>
</gene>
<evidence type="ECO:0000259" key="1">
    <source>
        <dbReference type="Pfam" id="PF07728"/>
    </source>
</evidence>
<organism evidence="2 3">
    <name type="scientific">Youngiibacter multivorans</name>
    <dbReference type="NCBI Taxonomy" id="937251"/>
    <lineage>
        <taxon>Bacteria</taxon>
        <taxon>Bacillati</taxon>
        <taxon>Bacillota</taxon>
        <taxon>Clostridia</taxon>
        <taxon>Eubacteriales</taxon>
        <taxon>Clostridiaceae</taxon>
        <taxon>Youngiibacter</taxon>
    </lineage>
</organism>
<dbReference type="InterPro" id="IPR050764">
    <property type="entry name" value="CbbQ/NirQ/NorQ/GpvN"/>
</dbReference>
<evidence type="ECO:0000313" key="3">
    <source>
        <dbReference type="Proteomes" id="UP001519271"/>
    </source>
</evidence>
<dbReference type="Pfam" id="PF07728">
    <property type="entry name" value="AAA_5"/>
    <property type="match status" value="1"/>
</dbReference>